<dbReference type="InterPro" id="IPR000531">
    <property type="entry name" value="Beta-barrel_TonB"/>
</dbReference>
<dbReference type="PANTHER" id="PTHR32552">
    <property type="entry name" value="FERRICHROME IRON RECEPTOR-RELATED"/>
    <property type="match status" value="1"/>
</dbReference>
<dbReference type="InterPro" id="IPR012910">
    <property type="entry name" value="Plug_dom"/>
</dbReference>
<evidence type="ECO:0000256" key="6">
    <source>
        <dbReference type="ARBA" id="ARBA00023004"/>
    </source>
</evidence>
<proteinExistence type="inferred from homology"/>
<keyword evidence="2 11" id="KW-0813">Transport</keyword>
<feature type="region of interest" description="Disordered" evidence="13">
    <location>
        <begin position="261"/>
        <end position="288"/>
    </location>
</feature>
<evidence type="ECO:0000256" key="10">
    <source>
        <dbReference type="ARBA" id="ARBA00023237"/>
    </source>
</evidence>
<keyword evidence="3 11" id="KW-1134">Transmembrane beta strand</keyword>
<evidence type="ECO:0000256" key="5">
    <source>
        <dbReference type="ARBA" id="ARBA00022692"/>
    </source>
</evidence>
<comment type="subcellular location">
    <subcellularLocation>
        <location evidence="1 11">Cell outer membrane</location>
        <topology evidence="1 11">Multi-pass membrane protein</topology>
    </subcellularLocation>
</comment>
<dbReference type="PANTHER" id="PTHR32552:SF81">
    <property type="entry name" value="TONB-DEPENDENT OUTER MEMBRANE RECEPTOR"/>
    <property type="match status" value="1"/>
</dbReference>
<dbReference type="Pfam" id="PF00593">
    <property type="entry name" value="TonB_dep_Rec_b-barrel"/>
    <property type="match status" value="1"/>
</dbReference>
<keyword evidence="4" id="KW-0410">Iron transport</keyword>
<feature type="domain" description="TonB-dependent receptor-like beta-barrel" evidence="15">
    <location>
        <begin position="276"/>
        <end position="698"/>
    </location>
</feature>
<keyword evidence="17" id="KW-0675">Receptor</keyword>
<protein>
    <submittedName>
        <fullName evidence="17">TonB-dependent receptor</fullName>
    </submittedName>
</protein>
<accession>A0ABS7PNP6</accession>
<evidence type="ECO:0000256" key="3">
    <source>
        <dbReference type="ARBA" id="ARBA00022452"/>
    </source>
</evidence>
<keyword evidence="14" id="KW-0732">Signal</keyword>
<dbReference type="SUPFAM" id="SSF56935">
    <property type="entry name" value="Porins"/>
    <property type="match status" value="1"/>
</dbReference>
<organism evidence="17 18">
    <name type="scientific">Sphingomonas colocasiae</name>
    <dbReference type="NCBI Taxonomy" id="1848973"/>
    <lineage>
        <taxon>Bacteria</taxon>
        <taxon>Pseudomonadati</taxon>
        <taxon>Pseudomonadota</taxon>
        <taxon>Alphaproteobacteria</taxon>
        <taxon>Sphingomonadales</taxon>
        <taxon>Sphingomonadaceae</taxon>
        <taxon>Sphingomonas</taxon>
    </lineage>
</organism>
<evidence type="ECO:0000256" key="13">
    <source>
        <dbReference type="SAM" id="MobiDB-lite"/>
    </source>
</evidence>
<feature type="chain" id="PRO_5046977482" evidence="14">
    <location>
        <begin position="20"/>
        <end position="733"/>
    </location>
</feature>
<comment type="caution">
    <text evidence="17">The sequence shown here is derived from an EMBL/GenBank/DDBJ whole genome shotgun (WGS) entry which is preliminary data.</text>
</comment>
<keyword evidence="6" id="KW-0408">Iron</keyword>
<evidence type="ECO:0000313" key="18">
    <source>
        <dbReference type="Proteomes" id="UP000706039"/>
    </source>
</evidence>
<dbReference type="EMBL" id="JAINVV010000003">
    <property type="protein sequence ID" value="MBY8821639.1"/>
    <property type="molecule type" value="Genomic_DNA"/>
</dbReference>
<name>A0ABS7PNP6_9SPHN</name>
<dbReference type="Proteomes" id="UP000706039">
    <property type="component" value="Unassembled WGS sequence"/>
</dbReference>
<evidence type="ECO:0000256" key="1">
    <source>
        <dbReference type="ARBA" id="ARBA00004571"/>
    </source>
</evidence>
<keyword evidence="8 12" id="KW-0798">TonB box</keyword>
<evidence type="ECO:0000256" key="2">
    <source>
        <dbReference type="ARBA" id="ARBA00022448"/>
    </source>
</evidence>
<evidence type="ECO:0000259" key="16">
    <source>
        <dbReference type="Pfam" id="PF07715"/>
    </source>
</evidence>
<feature type="signal peptide" evidence="14">
    <location>
        <begin position="1"/>
        <end position="19"/>
    </location>
</feature>
<keyword evidence="10 11" id="KW-0998">Cell outer membrane</keyword>
<sequence length="733" mass="79511">MNRYLLCGTMLSAFAAASAAAQKAPAETEDSAGLSEIVVTAQKRSENLQDVPIAISAVGGDRVDALHATRLSDLTGVAPNFSVERANGAVYIRGVGGGGRNIGFGGRAGVYLDGVYIGQVASLNQTLLDIDRIEVLRGPQGHLFGRNTVSGAVNIVTRAPSNDFGGEISGGIGNSDYRSVGVQLNMPVVEDKIMAKASFGYERRDGFTRNLFNGDRTIGSLDTQSYRFGVRLKPTERLTIDLSADYMRDFSFRGGPEAISGLTGGGTIDPGAPAPFETNTNTPRFKHAKTGGTSANIDYEIGDHVLTSITAFRDSRLAIQADNDYSSADFIHTLYVDRFSQLSEELRIASPTDGRLRYVAGVFYMDETAKTRRTAFWGVAAGALGLGIPLNSSTPSSARIGTRSIAAFGSIDFDLFDQLTLNLGGRYTHERRKILFNLDGSNSGLVGIAILNNFRDEDTENRFTPSLGVTFKPAETVNIYAKYATGFKSGGWNVDFLNRNQVRDLNGDGRADFAFDTETVKSYEVGLKAEMFDRKLRTNLAAFIADYDNYQINRFYLFPGGITVIQLSNAAKVHTKGVEASIEAAPVRDLKLTFDAAYMDASFRSFPGGGAAGADASGNRLPFSPKWSGSVSAEYGIALPGMDSRLSLFGQYSYRSRTFSGQENLANQRLENRKLVNARITFAHMGSGLEFSLWGVNLTNDLFTVNRAADFLGTRFVERGEPRTYGIEAKYRF</sequence>
<evidence type="ECO:0000256" key="11">
    <source>
        <dbReference type="PROSITE-ProRule" id="PRU01360"/>
    </source>
</evidence>
<dbReference type="InterPro" id="IPR036942">
    <property type="entry name" value="Beta-barrel_TonB_sf"/>
</dbReference>
<evidence type="ECO:0000256" key="8">
    <source>
        <dbReference type="ARBA" id="ARBA00023077"/>
    </source>
</evidence>
<evidence type="ECO:0000256" key="7">
    <source>
        <dbReference type="ARBA" id="ARBA00023065"/>
    </source>
</evidence>
<dbReference type="RefSeq" id="WP_222988738.1">
    <property type="nucleotide sequence ID" value="NZ_JAINVV010000003.1"/>
</dbReference>
<keyword evidence="18" id="KW-1185">Reference proteome</keyword>
<dbReference type="Pfam" id="PF07715">
    <property type="entry name" value="Plug"/>
    <property type="match status" value="1"/>
</dbReference>
<evidence type="ECO:0000256" key="14">
    <source>
        <dbReference type="SAM" id="SignalP"/>
    </source>
</evidence>
<gene>
    <name evidence="17" type="ORF">K7G82_05000</name>
</gene>
<evidence type="ECO:0000259" key="15">
    <source>
        <dbReference type="Pfam" id="PF00593"/>
    </source>
</evidence>
<keyword evidence="5 11" id="KW-0812">Transmembrane</keyword>
<evidence type="ECO:0000313" key="17">
    <source>
        <dbReference type="EMBL" id="MBY8821639.1"/>
    </source>
</evidence>
<feature type="domain" description="TonB-dependent receptor plug" evidence="16">
    <location>
        <begin position="48"/>
        <end position="152"/>
    </location>
</feature>
<dbReference type="InterPro" id="IPR039426">
    <property type="entry name" value="TonB-dep_rcpt-like"/>
</dbReference>
<reference evidence="17 18" key="1">
    <citation type="submission" date="2021-08" db="EMBL/GenBank/DDBJ databases">
        <authorList>
            <person name="Tuo L."/>
        </authorList>
    </citation>
    <scope>NUCLEOTIDE SEQUENCE [LARGE SCALE GENOMIC DNA]</scope>
    <source>
        <strain evidence="17 18">JCM 31229</strain>
    </source>
</reference>
<comment type="similarity">
    <text evidence="11 12">Belongs to the TonB-dependent receptor family.</text>
</comment>
<keyword evidence="9 11" id="KW-0472">Membrane</keyword>
<keyword evidence="7" id="KW-0406">Ion transport</keyword>
<evidence type="ECO:0000256" key="12">
    <source>
        <dbReference type="RuleBase" id="RU003357"/>
    </source>
</evidence>
<dbReference type="PROSITE" id="PS52016">
    <property type="entry name" value="TONB_DEPENDENT_REC_3"/>
    <property type="match status" value="1"/>
</dbReference>
<dbReference type="Gene3D" id="2.40.170.20">
    <property type="entry name" value="TonB-dependent receptor, beta-barrel domain"/>
    <property type="match status" value="1"/>
</dbReference>
<evidence type="ECO:0000256" key="9">
    <source>
        <dbReference type="ARBA" id="ARBA00023136"/>
    </source>
</evidence>
<evidence type="ECO:0000256" key="4">
    <source>
        <dbReference type="ARBA" id="ARBA00022496"/>
    </source>
</evidence>